<name>A0A0C3J7Z2_PISTI</name>
<protein>
    <submittedName>
        <fullName evidence="1">Uncharacterized protein</fullName>
    </submittedName>
</protein>
<evidence type="ECO:0000313" key="2">
    <source>
        <dbReference type="Proteomes" id="UP000054217"/>
    </source>
</evidence>
<organism evidence="1 2">
    <name type="scientific">Pisolithus tinctorius Marx 270</name>
    <dbReference type="NCBI Taxonomy" id="870435"/>
    <lineage>
        <taxon>Eukaryota</taxon>
        <taxon>Fungi</taxon>
        <taxon>Dikarya</taxon>
        <taxon>Basidiomycota</taxon>
        <taxon>Agaricomycotina</taxon>
        <taxon>Agaricomycetes</taxon>
        <taxon>Agaricomycetidae</taxon>
        <taxon>Boletales</taxon>
        <taxon>Sclerodermatineae</taxon>
        <taxon>Pisolithaceae</taxon>
        <taxon>Pisolithus</taxon>
    </lineage>
</organism>
<sequence length="55" mass="6203">MAKPREHEKYTLNPPHNPEAPIFKGILVVVTGRQAFSPYDRAVLCKPAREVICVD</sequence>
<dbReference type="Proteomes" id="UP000054217">
    <property type="component" value="Unassembled WGS sequence"/>
</dbReference>
<gene>
    <name evidence="1" type="ORF">M404DRAFT_1000172</name>
</gene>
<accession>A0A0C3J7Z2</accession>
<keyword evidence="2" id="KW-1185">Reference proteome</keyword>
<proteinExistence type="predicted"/>
<evidence type="ECO:0000313" key="1">
    <source>
        <dbReference type="EMBL" id="KIO05163.1"/>
    </source>
</evidence>
<reference evidence="1 2" key="1">
    <citation type="submission" date="2014-04" db="EMBL/GenBank/DDBJ databases">
        <authorList>
            <consortium name="DOE Joint Genome Institute"/>
            <person name="Kuo A."/>
            <person name="Kohler A."/>
            <person name="Costa M.D."/>
            <person name="Nagy L.G."/>
            <person name="Floudas D."/>
            <person name="Copeland A."/>
            <person name="Barry K.W."/>
            <person name="Cichocki N."/>
            <person name="Veneault-Fourrey C."/>
            <person name="LaButti K."/>
            <person name="Lindquist E.A."/>
            <person name="Lipzen A."/>
            <person name="Lundell T."/>
            <person name="Morin E."/>
            <person name="Murat C."/>
            <person name="Sun H."/>
            <person name="Tunlid A."/>
            <person name="Henrissat B."/>
            <person name="Grigoriev I.V."/>
            <person name="Hibbett D.S."/>
            <person name="Martin F."/>
            <person name="Nordberg H.P."/>
            <person name="Cantor M.N."/>
            <person name="Hua S.X."/>
        </authorList>
    </citation>
    <scope>NUCLEOTIDE SEQUENCE [LARGE SCALE GENOMIC DNA]</scope>
    <source>
        <strain evidence="1 2">Marx 270</strain>
    </source>
</reference>
<dbReference type="InParanoid" id="A0A0C3J7Z2"/>
<dbReference type="AlphaFoldDB" id="A0A0C3J7Z2"/>
<dbReference type="EMBL" id="KN831968">
    <property type="protein sequence ID" value="KIO05163.1"/>
    <property type="molecule type" value="Genomic_DNA"/>
</dbReference>
<reference evidence="2" key="2">
    <citation type="submission" date="2015-01" db="EMBL/GenBank/DDBJ databases">
        <title>Evolutionary Origins and Diversification of the Mycorrhizal Mutualists.</title>
        <authorList>
            <consortium name="DOE Joint Genome Institute"/>
            <consortium name="Mycorrhizal Genomics Consortium"/>
            <person name="Kohler A."/>
            <person name="Kuo A."/>
            <person name="Nagy L.G."/>
            <person name="Floudas D."/>
            <person name="Copeland A."/>
            <person name="Barry K.W."/>
            <person name="Cichocki N."/>
            <person name="Veneault-Fourrey C."/>
            <person name="LaButti K."/>
            <person name="Lindquist E.A."/>
            <person name="Lipzen A."/>
            <person name="Lundell T."/>
            <person name="Morin E."/>
            <person name="Murat C."/>
            <person name="Riley R."/>
            <person name="Ohm R."/>
            <person name="Sun H."/>
            <person name="Tunlid A."/>
            <person name="Henrissat B."/>
            <person name="Grigoriev I.V."/>
            <person name="Hibbett D.S."/>
            <person name="Martin F."/>
        </authorList>
    </citation>
    <scope>NUCLEOTIDE SEQUENCE [LARGE SCALE GENOMIC DNA]</scope>
    <source>
        <strain evidence="2">Marx 270</strain>
    </source>
</reference>
<dbReference type="HOGENOM" id="CLU_3033357_0_0_1"/>